<evidence type="ECO:0000256" key="9">
    <source>
        <dbReference type="HAMAP-Rule" id="MF_00097"/>
    </source>
</evidence>
<dbReference type="RefSeq" id="WP_275474476.1">
    <property type="nucleotide sequence ID" value="NZ_CP162940.1"/>
</dbReference>
<evidence type="ECO:0000256" key="4">
    <source>
        <dbReference type="ARBA" id="ARBA00022842"/>
    </source>
</evidence>
<keyword evidence="4 9" id="KW-0460">Magnesium</keyword>
<feature type="binding site" evidence="9">
    <location>
        <position position="139"/>
    </location>
    <ligand>
        <name>4-amino-2-methyl-5-(diphosphooxymethyl)pyrimidine</name>
        <dbReference type="ChEBI" id="CHEBI:57841"/>
    </ligand>
</feature>
<dbReference type="CDD" id="cd00564">
    <property type="entry name" value="TMP_TenI"/>
    <property type="match status" value="1"/>
</dbReference>
<dbReference type="Pfam" id="PF02581">
    <property type="entry name" value="TMP-TENI"/>
    <property type="match status" value="1"/>
</dbReference>
<evidence type="ECO:0000256" key="5">
    <source>
        <dbReference type="ARBA" id="ARBA00022977"/>
    </source>
</evidence>
<feature type="domain" description="Thiamine phosphate synthase/TenI" evidence="12">
    <location>
        <begin position="5"/>
        <end position="188"/>
    </location>
</feature>
<feature type="binding site" evidence="9">
    <location>
        <begin position="34"/>
        <end position="38"/>
    </location>
    <ligand>
        <name>4-amino-2-methyl-5-(diphosphooxymethyl)pyrimidine</name>
        <dbReference type="ChEBI" id="CHEBI:57841"/>
    </ligand>
</feature>
<evidence type="ECO:0000256" key="2">
    <source>
        <dbReference type="ARBA" id="ARBA00022679"/>
    </source>
</evidence>
<keyword evidence="2 9" id="KW-0808">Transferase</keyword>
<dbReference type="HAMAP" id="MF_00097">
    <property type="entry name" value="TMP_synthase"/>
    <property type="match status" value="1"/>
</dbReference>
<dbReference type="InterPro" id="IPR013785">
    <property type="entry name" value="Aldolase_TIM"/>
</dbReference>
<comment type="caution">
    <text evidence="9">Lacks conserved residue(s) required for the propagation of feature annotation.</text>
</comment>
<feature type="binding site" evidence="9">
    <location>
        <begin position="136"/>
        <end position="138"/>
    </location>
    <ligand>
        <name>2-[(2R,5Z)-2-carboxy-4-methylthiazol-5(2H)-ylidene]ethyl phosphate</name>
        <dbReference type="ChEBI" id="CHEBI:62899"/>
    </ligand>
</feature>
<feature type="binding site" evidence="9">
    <location>
        <position position="166"/>
    </location>
    <ligand>
        <name>2-[(2R,5Z)-2-carboxy-4-methylthiazol-5(2H)-ylidene]ethyl phosphate</name>
        <dbReference type="ChEBI" id="CHEBI:62899"/>
    </ligand>
</feature>
<accession>A0ABV5AEY1</accession>
<feature type="binding site" evidence="9">
    <location>
        <position position="110"/>
    </location>
    <ligand>
        <name>4-amino-2-methyl-5-(diphosphooxymethyl)pyrimidine</name>
        <dbReference type="ChEBI" id="CHEBI:57841"/>
    </ligand>
</feature>
<comment type="caution">
    <text evidence="13">The sequence shown here is derived from an EMBL/GenBank/DDBJ whole genome shotgun (WGS) entry which is preliminary data.</text>
</comment>
<gene>
    <name evidence="9 13" type="primary">thiE</name>
    <name evidence="13" type="ORF">KKP3000_004237</name>
</gene>
<sequence length="238" mass="24878">MDAVLHVISDRNRHRLPLLEALAESARGGADVIQIREKKAPASETYGLVRALQQICTEERLSSRILVNDRVDIALSAGIAGVHLAAKSLPIPAAAQLRRQIGWSGMIGCSVHSLDEAIRAQGAGADYVTFGHVFASESHPGLPPRGLYALRRVTEALSIPVIAIGGIDRANVGAVLETGCSGVAVIGSVLNAEDPLAAVKRLKEAMKRSGSSPKVPFCPTAPDLAPAAPLIGSHTKEG</sequence>
<comment type="function">
    <text evidence="9">Condenses 4-methyl-5-(beta-hydroxyethyl)thiazole monophosphate (THZ-P) and 2-methyl-4-amino-5-hydroxymethyl pyrimidine pyrophosphate (HMP-PP) to form thiamine monophosphate (TMP).</text>
</comment>
<evidence type="ECO:0000313" key="14">
    <source>
        <dbReference type="Proteomes" id="UP001579974"/>
    </source>
</evidence>
<proteinExistence type="inferred from homology"/>
<comment type="similarity">
    <text evidence="9 10">Belongs to the thiamine-phosphate synthase family.</text>
</comment>
<dbReference type="Gene3D" id="3.20.20.70">
    <property type="entry name" value="Aldolase class I"/>
    <property type="match status" value="1"/>
</dbReference>
<evidence type="ECO:0000256" key="8">
    <source>
        <dbReference type="ARBA" id="ARBA00047883"/>
    </source>
</evidence>
<comment type="pathway">
    <text evidence="1 9 11">Cofactor biosynthesis; thiamine diphosphate biosynthesis; thiamine phosphate from 4-amino-2-methyl-5-diphosphomethylpyrimidine and 4-methyl-5-(2-phosphoethyl)-thiazole: step 1/1.</text>
</comment>
<protein>
    <recommendedName>
        <fullName evidence="9">Thiamine-phosphate synthase</fullName>
        <shortName evidence="9">TP synthase</shortName>
        <shortName evidence="9">TPS</shortName>
        <ecNumber evidence="9">2.5.1.3</ecNumber>
    </recommendedName>
    <alternativeName>
        <fullName evidence="9">Thiamine-phosphate pyrophosphorylase</fullName>
        <shortName evidence="9">TMP pyrophosphorylase</shortName>
        <shortName evidence="9">TMP-PPase</shortName>
    </alternativeName>
</protein>
<dbReference type="PANTHER" id="PTHR20857">
    <property type="entry name" value="THIAMINE-PHOSPHATE PYROPHOSPHORYLASE"/>
    <property type="match status" value="1"/>
</dbReference>
<comment type="catalytic activity">
    <reaction evidence="8 9 10">
        <text>2-[(2R,5Z)-2-carboxy-4-methylthiazol-5(2H)-ylidene]ethyl phosphate + 4-amino-2-methyl-5-(diphosphooxymethyl)pyrimidine + 2 H(+) = thiamine phosphate + CO2 + diphosphate</text>
        <dbReference type="Rhea" id="RHEA:47844"/>
        <dbReference type="ChEBI" id="CHEBI:15378"/>
        <dbReference type="ChEBI" id="CHEBI:16526"/>
        <dbReference type="ChEBI" id="CHEBI:33019"/>
        <dbReference type="ChEBI" id="CHEBI:37575"/>
        <dbReference type="ChEBI" id="CHEBI:57841"/>
        <dbReference type="ChEBI" id="CHEBI:62899"/>
        <dbReference type="EC" id="2.5.1.3"/>
    </reaction>
</comment>
<dbReference type="InterPro" id="IPR022998">
    <property type="entry name" value="ThiamineP_synth_TenI"/>
</dbReference>
<dbReference type="NCBIfam" id="TIGR00693">
    <property type="entry name" value="thiE"/>
    <property type="match status" value="1"/>
</dbReference>
<evidence type="ECO:0000256" key="10">
    <source>
        <dbReference type="RuleBase" id="RU003826"/>
    </source>
</evidence>
<evidence type="ECO:0000256" key="3">
    <source>
        <dbReference type="ARBA" id="ARBA00022723"/>
    </source>
</evidence>
<dbReference type="GO" id="GO:0004789">
    <property type="term" value="F:thiamine-phosphate diphosphorylase activity"/>
    <property type="evidence" value="ECO:0007669"/>
    <property type="project" value="UniProtKB-EC"/>
</dbReference>
<evidence type="ECO:0000259" key="12">
    <source>
        <dbReference type="Pfam" id="PF02581"/>
    </source>
</evidence>
<feature type="binding site" evidence="9">
    <location>
        <position position="68"/>
    </location>
    <ligand>
        <name>4-amino-2-methyl-5-(diphosphooxymethyl)pyrimidine</name>
        <dbReference type="ChEBI" id="CHEBI:57841"/>
    </ligand>
</feature>
<evidence type="ECO:0000256" key="6">
    <source>
        <dbReference type="ARBA" id="ARBA00047334"/>
    </source>
</evidence>
<evidence type="ECO:0000256" key="1">
    <source>
        <dbReference type="ARBA" id="ARBA00005165"/>
    </source>
</evidence>
<evidence type="ECO:0000256" key="7">
    <source>
        <dbReference type="ARBA" id="ARBA00047851"/>
    </source>
</evidence>
<dbReference type="EMBL" id="JBDXSU010000007">
    <property type="protein sequence ID" value="MFB5190751.1"/>
    <property type="molecule type" value="Genomic_DNA"/>
</dbReference>
<dbReference type="InterPro" id="IPR036206">
    <property type="entry name" value="ThiamineP_synth_sf"/>
</dbReference>
<evidence type="ECO:0000256" key="11">
    <source>
        <dbReference type="RuleBase" id="RU004253"/>
    </source>
</evidence>
<keyword evidence="3 9" id="KW-0479">Metal-binding</keyword>
<name>A0ABV5AEY1_9BACL</name>
<dbReference type="InterPro" id="IPR034291">
    <property type="entry name" value="TMP_synthase"/>
</dbReference>
<organism evidence="13 14">
    <name type="scientific">Alicyclobacillus fastidiosus</name>
    <dbReference type="NCBI Taxonomy" id="392011"/>
    <lineage>
        <taxon>Bacteria</taxon>
        <taxon>Bacillati</taxon>
        <taxon>Bacillota</taxon>
        <taxon>Bacilli</taxon>
        <taxon>Bacillales</taxon>
        <taxon>Alicyclobacillaceae</taxon>
        <taxon>Alicyclobacillus</taxon>
    </lineage>
</organism>
<dbReference type="Proteomes" id="UP001579974">
    <property type="component" value="Unassembled WGS sequence"/>
</dbReference>
<evidence type="ECO:0000313" key="13">
    <source>
        <dbReference type="EMBL" id="MFB5190751.1"/>
    </source>
</evidence>
<dbReference type="PANTHER" id="PTHR20857:SF15">
    <property type="entry name" value="THIAMINE-PHOSPHATE SYNTHASE"/>
    <property type="match status" value="1"/>
</dbReference>
<reference evidence="13 14" key="1">
    <citation type="journal article" date="2024" name="Int. J. Mol. Sci.">
        <title>Exploration of Alicyclobacillus spp. Genome in Search of Antibiotic Resistance.</title>
        <authorList>
            <person name="Bucka-Kolendo J."/>
            <person name="Kiousi D.E."/>
            <person name="Dekowska A."/>
            <person name="Mikolajczuk-Szczyrba A."/>
            <person name="Karadedos D.M."/>
            <person name="Michael P."/>
            <person name="Galanis A."/>
            <person name="Sokolowska B."/>
        </authorList>
    </citation>
    <scope>NUCLEOTIDE SEQUENCE [LARGE SCALE GENOMIC DNA]</scope>
    <source>
        <strain evidence="13 14">KKP 3000</strain>
    </source>
</reference>
<dbReference type="EC" id="2.5.1.3" evidence="9"/>
<dbReference type="SUPFAM" id="SSF51391">
    <property type="entry name" value="Thiamin phosphate synthase"/>
    <property type="match status" value="1"/>
</dbReference>
<feature type="binding site" evidence="9">
    <location>
        <position position="69"/>
    </location>
    <ligand>
        <name>Mg(2+)</name>
        <dbReference type="ChEBI" id="CHEBI:18420"/>
    </ligand>
</feature>
<comment type="catalytic activity">
    <reaction evidence="7 9 10">
        <text>2-(2-carboxy-4-methylthiazol-5-yl)ethyl phosphate + 4-amino-2-methyl-5-(diphosphooxymethyl)pyrimidine + 2 H(+) = thiamine phosphate + CO2 + diphosphate</text>
        <dbReference type="Rhea" id="RHEA:47848"/>
        <dbReference type="ChEBI" id="CHEBI:15378"/>
        <dbReference type="ChEBI" id="CHEBI:16526"/>
        <dbReference type="ChEBI" id="CHEBI:33019"/>
        <dbReference type="ChEBI" id="CHEBI:37575"/>
        <dbReference type="ChEBI" id="CHEBI:57841"/>
        <dbReference type="ChEBI" id="CHEBI:62890"/>
        <dbReference type="EC" id="2.5.1.3"/>
    </reaction>
</comment>
<comment type="cofactor">
    <cofactor evidence="9">
        <name>Mg(2+)</name>
        <dbReference type="ChEBI" id="CHEBI:18420"/>
    </cofactor>
    <text evidence="9">Binds 1 Mg(2+) ion per subunit.</text>
</comment>
<keyword evidence="5 9" id="KW-0784">Thiamine biosynthesis</keyword>
<comment type="catalytic activity">
    <reaction evidence="6 9 10">
        <text>4-methyl-5-(2-phosphooxyethyl)-thiazole + 4-amino-2-methyl-5-(diphosphooxymethyl)pyrimidine + H(+) = thiamine phosphate + diphosphate</text>
        <dbReference type="Rhea" id="RHEA:22328"/>
        <dbReference type="ChEBI" id="CHEBI:15378"/>
        <dbReference type="ChEBI" id="CHEBI:33019"/>
        <dbReference type="ChEBI" id="CHEBI:37575"/>
        <dbReference type="ChEBI" id="CHEBI:57841"/>
        <dbReference type="ChEBI" id="CHEBI:58296"/>
        <dbReference type="EC" id="2.5.1.3"/>
    </reaction>
</comment>
<keyword evidence="14" id="KW-1185">Reference proteome</keyword>